<name>A0A2H3E3D9_ARMGA</name>
<dbReference type="AlphaFoldDB" id="A0A2H3E3D9"/>
<proteinExistence type="predicted"/>
<evidence type="ECO:0000313" key="1">
    <source>
        <dbReference type="EMBL" id="PBK98222.1"/>
    </source>
</evidence>
<gene>
    <name evidence="1" type="ORF">ARMGADRAFT_1075083</name>
</gene>
<protein>
    <submittedName>
        <fullName evidence="1">Uncharacterized protein</fullName>
    </submittedName>
</protein>
<evidence type="ECO:0000313" key="2">
    <source>
        <dbReference type="Proteomes" id="UP000217790"/>
    </source>
</evidence>
<sequence>MWADVATDLTSDEITKTAFGVTIDEIHQLEGEFNVHSIDAELTPYCFGQATVYSMTQVLDEVKANEIINFKLDPKATCQEEWMKRSEGSV</sequence>
<dbReference type="InParanoid" id="A0A2H3E3D9"/>
<organism evidence="1 2">
    <name type="scientific">Armillaria gallica</name>
    <name type="common">Bulbous honey fungus</name>
    <name type="synonym">Armillaria bulbosa</name>
    <dbReference type="NCBI Taxonomy" id="47427"/>
    <lineage>
        <taxon>Eukaryota</taxon>
        <taxon>Fungi</taxon>
        <taxon>Dikarya</taxon>
        <taxon>Basidiomycota</taxon>
        <taxon>Agaricomycotina</taxon>
        <taxon>Agaricomycetes</taxon>
        <taxon>Agaricomycetidae</taxon>
        <taxon>Agaricales</taxon>
        <taxon>Marasmiineae</taxon>
        <taxon>Physalacriaceae</taxon>
        <taxon>Armillaria</taxon>
    </lineage>
</organism>
<keyword evidence="2" id="KW-1185">Reference proteome</keyword>
<dbReference type="Proteomes" id="UP000217790">
    <property type="component" value="Unassembled WGS sequence"/>
</dbReference>
<dbReference type="EMBL" id="KZ293648">
    <property type="protein sequence ID" value="PBK98222.1"/>
    <property type="molecule type" value="Genomic_DNA"/>
</dbReference>
<reference evidence="2" key="1">
    <citation type="journal article" date="2017" name="Nat. Ecol. Evol.">
        <title>Genome expansion and lineage-specific genetic innovations in the forest pathogenic fungi Armillaria.</title>
        <authorList>
            <person name="Sipos G."/>
            <person name="Prasanna A.N."/>
            <person name="Walter M.C."/>
            <person name="O'Connor E."/>
            <person name="Balint B."/>
            <person name="Krizsan K."/>
            <person name="Kiss B."/>
            <person name="Hess J."/>
            <person name="Varga T."/>
            <person name="Slot J."/>
            <person name="Riley R."/>
            <person name="Boka B."/>
            <person name="Rigling D."/>
            <person name="Barry K."/>
            <person name="Lee J."/>
            <person name="Mihaltcheva S."/>
            <person name="LaButti K."/>
            <person name="Lipzen A."/>
            <person name="Waldron R."/>
            <person name="Moloney N.M."/>
            <person name="Sperisen C."/>
            <person name="Kredics L."/>
            <person name="Vagvoelgyi C."/>
            <person name="Patrignani A."/>
            <person name="Fitzpatrick D."/>
            <person name="Nagy I."/>
            <person name="Doyle S."/>
            <person name="Anderson J.B."/>
            <person name="Grigoriev I.V."/>
            <person name="Gueldener U."/>
            <person name="Muensterkoetter M."/>
            <person name="Nagy L.G."/>
        </authorList>
    </citation>
    <scope>NUCLEOTIDE SEQUENCE [LARGE SCALE GENOMIC DNA]</scope>
    <source>
        <strain evidence="2">Ar21-2</strain>
    </source>
</reference>
<accession>A0A2H3E3D9</accession>